<dbReference type="RefSeq" id="WP_109888295.1">
    <property type="nucleotide sequence ID" value="NZ_CP029550.1"/>
</dbReference>
<dbReference type="Proteomes" id="UP000245926">
    <property type="component" value="Chromosome"/>
</dbReference>
<evidence type="ECO:0000313" key="2">
    <source>
        <dbReference type="EMBL" id="AWN40283.1"/>
    </source>
</evidence>
<feature type="transmembrane region" description="Helical" evidence="1">
    <location>
        <begin position="6"/>
        <end position="25"/>
    </location>
</feature>
<accession>A0A2U8W2F7</accession>
<keyword evidence="1" id="KW-1133">Transmembrane helix</keyword>
<evidence type="ECO:0000256" key="1">
    <source>
        <dbReference type="SAM" id="Phobius"/>
    </source>
</evidence>
<evidence type="ECO:0000313" key="3">
    <source>
        <dbReference type="Proteomes" id="UP000245926"/>
    </source>
</evidence>
<reference evidence="3" key="1">
    <citation type="submission" date="2018-05" db="EMBL/GenBank/DDBJ databases">
        <title>Complete Genome Sequence of Methylobacterium sp. 17SD2-17.</title>
        <authorList>
            <person name="Srinivasan S."/>
        </authorList>
    </citation>
    <scope>NUCLEOTIDE SEQUENCE [LARGE SCALE GENOMIC DNA]</scope>
    <source>
        <strain evidence="3">17SD2-17</strain>
    </source>
</reference>
<feature type="transmembrane region" description="Helical" evidence="1">
    <location>
        <begin position="32"/>
        <end position="52"/>
    </location>
</feature>
<keyword evidence="3" id="KW-1185">Reference proteome</keyword>
<gene>
    <name evidence="2" type="ORF">DK389_06695</name>
</gene>
<organism evidence="2 3">
    <name type="scientific">Methylobacterium durans</name>
    <dbReference type="NCBI Taxonomy" id="2202825"/>
    <lineage>
        <taxon>Bacteria</taxon>
        <taxon>Pseudomonadati</taxon>
        <taxon>Pseudomonadota</taxon>
        <taxon>Alphaproteobacteria</taxon>
        <taxon>Hyphomicrobiales</taxon>
        <taxon>Methylobacteriaceae</taxon>
        <taxon>Methylobacterium</taxon>
    </lineage>
</organism>
<protein>
    <submittedName>
        <fullName evidence="2">Uncharacterized protein</fullName>
    </submittedName>
</protein>
<dbReference type="EMBL" id="CP029550">
    <property type="protein sequence ID" value="AWN40283.1"/>
    <property type="molecule type" value="Genomic_DNA"/>
</dbReference>
<name>A0A2U8W2F7_9HYPH</name>
<keyword evidence="1" id="KW-0812">Transmembrane</keyword>
<dbReference type="OrthoDB" id="8001562at2"/>
<proteinExistence type="predicted"/>
<dbReference type="AlphaFoldDB" id="A0A2U8W2F7"/>
<keyword evidence="1" id="KW-0472">Membrane</keyword>
<dbReference type="KEGG" id="mets:DK389_06695"/>
<sequence>MAVPPVPPIVQAAAFTLGCAIIHAFRRHHEWVTGVLGAVAFMLLLTVAVAAIPANDGVRRSEAEQDVSLGSAMQ</sequence>